<comment type="similarity">
    <text evidence="1">Belongs to the C/M/P thioester hydrolase family.</text>
</comment>
<evidence type="ECO:0000313" key="4">
    <source>
        <dbReference type="EMBL" id="OSS45217.1"/>
    </source>
</evidence>
<dbReference type="GO" id="GO:0005782">
    <property type="term" value="C:peroxisomal matrix"/>
    <property type="evidence" value="ECO:0007669"/>
    <property type="project" value="TreeGrafter"/>
</dbReference>
<feature type="domain" description="Acyl-CoA thioesterase-like N-terminal HotDog" evidence="3">
    <location>
        <begin position="43"/>
        <end position="121"/>
    </location>
</feature>
<dbReference type="InterPro" id="IPR049449">
    <property type="entry name" value="TesB_ACOT8-like_N"/>
</dbReference>
<dbReference type="EMBL" id="KZ107855">
    <property type="protein sequence ID" value="OSS45217.1"/>
    <property type="molecule type" value="Genomic_DNA"/>
</dbReference>
<evidence type="ECO:0000256" key="2">
    <source>
        <dbReference type="ARBA" id="ARBA00022801"/>
    </source>
</evidence>
<dbReference type="CDD" id="cd03445">
    <property type="entry name" value="Thioesterase_II_repeat2"/>
    <property type="match status" value="1"/>
</dbReference>
<accession>A0A1Y2LPV7</accession>
<dbReference type="Gene3D" id="2.40.160.210">
    <property type="entry name" value="Acyl-CoA thioesterase, double hotdog domain"/>
    <property type="match status" value="1"/>
</dbReference>
<dbReference type="InParanoid" id="A0A1Y2LPV7"/>
<dbReference type="GO" id="GO:0047617">
    <property type="term" value="F:fatty acyl-CoA hydrolase activity"/>
    <property type="evidence" value="ECO:0007669"/>
    <property type="project" value="InterPro"/>
</dbReference>
<organism evidence="4 5">
    <name type="scientific">Epicoccum nigrum</name>
    <name type="common">Soil fungus</name>
    <name type="synonym">Epicoccum purpurascens</name>
    <dbReference type="NCBI Taxonomy" id="105696"/>
    <lineage>
        <taxon>Eukaryota</taxon>
        <taxon>Fungi</taxon>
        <taxon>Dikarya</taxon>
        <taxon>Ascomycota</taxon>
        <taxon>Pezizomycotina</taxon>
        <taxon>Dothideomycetes</taxon>
        <taxon>Pleosporomycetidae</taxon>
        <taxon>Pleosporales</taxon>
        <taxon>Pleosporineae</taxon>
        <taxon>Didymellaceae</taxon>
        <taxon>Epicoccum</taxon>
    </lineage>
</organism>
<dbReference type="InterPro" id="IPR042171">
    <property type="entry name" value="Acyl-CoA_hotdog"/>
</dbReference>
<gene>
    <name evidence="4" type="ORF">B5807_09113</name>
</gene>
<dbReference type="STRING" id="105696.A0A1Y2LPV7"/>
<evidence type="ECO:0000259" key="3">
    <source>
        <dbReference type="Pfam" id="PF13622"/>
    </source>
</evidence>
<dbReference type="Proteomes" id="UP000193240">
    <property type="component" value="Unassembled WGS sequence"/>
</dbReference>
<dbReference type="PANTHER" id="PTHR11066">
    <property type="entry name" value="ACYL-COA THIOESTERASE"/>
    <property type="match status" value="1"/>
</dbReference>
<sequence length="378" mass="42587">MVVRPYFTPDKAVLPFDKLIELETIDAVTFRSIVKAYSPTGGENGTYGGHVFAQAAWAAAQTIAEGLLIHNITGYFILGGKPNEHYIYKVSKIRDGYNYCTRAVTVVQDAGQPMFTCTCSFKREEKSPLDVQDQADLKKKYHAVLNGKENEPMEHACAPSNDSEFFREIYLPAHPEHYNPIGGLHLRKADMSAYNASRDALDRRQLTFYTLRGSLPLPTAPFPPGPGKVNVTREANLHACAHLYASDRNSLFIVPNHLNRGREFTRMASLSHSVIFHVGIKDLIMPPEPRINHPGADRTLWEDEKLSLCALDGYEEEDRDADGRKWFVQESWMTRATGGRGMHTSRMWDYERGVHIATTFQDGLVRFGGEKPRVNSKI</sequence>
<dbReference type="AlphaFoldDB" id="A0A1Y2LPV7"/>
<evidence type="ECO:0000256" key="1">
    <source>
        <dbReference type="ARBA" id="ARBA00006538"/>
    </source>
</evidence>
<keyword evidence="5" id="KW-1185">Reference proteome</keyword>
<dbReference type="PANTHER" id="PTHR11066:SF64">
    <property type="entry name" value="ACYL-COA THIOESTERASE (AFU_ORTHOLOGUE AFUA_1G12060)"/>
    <property type="match status" value="1"/>
</dbReference>
<dbReference type="SUPFAM" id="SSF54637">
    <property type="entry name" value="Thioesterase/thiol ester dehydrase-isomerase"/>
    <property type="match status" value="2"/>
</dbReference>
<dbReference type="Pfam" id="PF13622">
    <property type="entry name" value="4HBT_3"/>
    <property type="match status" value="1"/>
</dbReference>
<protein>
    <recommendedName>
        <fullName evidence="3">Acyl-CoA thioesterase-like N-terminal HotDog domain-containing protein</fullName>
    </recommendedName>
</protein>
<dbReference type="GO" id="GO:0006637">
    <property type="term" value="P:acyl-CoA metabolic process"/>
    <property type="evidence" value="ECO:0007669"/>
    <property type="project" value="InterPro"/>
</dbReference>
<proteinExistence type="inferred from homology"/>
<evidence type="ECO:0000313" key="5">
    <source>
        <dbReference type="Proteomes" id="UP000193240"/>
    </source>
</evidence>
<dbReference type="InterPro" id="IPR029069">
    <property type="entry name" value="HotDog_dom_sf"/>
</dbReference>
<name>A0A1Y2LPV7_EPING</name>
<reference evidence="4 5" key="1">
    <citation type="journal article" date="2017" name="Genome Announc.">
        <title>Genome sequence of the saprophytic ascomycete Epicoccum nigrum ICMP 19927 strain isolated from New Zealand.</title>
        <authorList>
            <person name="Fokin M."/>
            <person name="Fleetwood D."/>
            <person name="Weir B.S."/>
            <person name="Villas-Boas S.G."/>
        </authorList>
    </citation>
    <scope>NUCLEOTIDE SEQUENCE [LARGE SCALE GENOMIC DNA]</scope>
    <source>
        <strain evidence="4 5">ICMP 19927</strain>
    </source>
</reference>
<dbReference type="InterPro" id="IPR003703">
    <property type="entry name" value="Acyl_CoA_thio"/>
</dbReference>
<dbReference type="GO" id="GO:0009062">
    <property type="term" value="P:fatty acid catabolic process"/>
    <property type="evidence" value="ECO:0007669"/>
    <property type="project" value="TreeGrafter"/>
</dbReference>
<dbReference type="OMA" id="DMTGTFI"/>
<dbReference type="CDD" id="cd03444">
    <property type="entry name" value="Thioesterase_II_repeat1"/>
    <property type="match status" value="1"/>
</dbReference>
<keyword evidence="2" id="KW-0378">Hydrolase</keyword>